<feature type="region of interest" description="Disordered" evidence="1">
    <location>
        <begin position="208"/>
        <end position="245"/>
    </location>
</feature>
<dbReference type="Proteomes" id="UP001187682">
    <property type="component" value="Unassembled WGS sequence"/>
</dbReference>
<dbReference type="EMBL" id="ONZQ02000008">
    <property type="protein sequence ID" value="SPO03543.1"/>
    <property type="molecule type" value="Genomic_DNA"/>
</dbReference>
<evidence type="ECO:0000313" key="3">
    <source>
        <dbReference type="Proteomes" id="UP001187682"/>
    </source>
</evidence>
<proteinExistence type="predicted"/>
<sequence>MAAAESALPPHEQRPDRPVRRRPFATWVKKLTSFKASSSGAGPGQSGPSKLRIHGKRRSDKKNNPYPQSGFAGNGRARASQHNDNASFASTRSGSETTLERRSPRSSVEVRAPPTAGGRSDALTISTDRDAPSHGASSVTGTARTTGGGQEKGGSTFSSPAPSVRSLTTTLTTIQSLANGNASVHLNAHHQGPAGSHNSSATNAHSIAFNQPFPTTSPASALPPHLAPPQTQQQQPSHPTTYSSATANNLLTDNASILTLASSSKRRRRRSFDTDASVRALAPSSLWGGSRESLPLSVLSANVDGTMPTTPGLQRVAGERTSLYSAAGVMPTAGGAALQSERNSIYTRQSVVGDGASVRSGLLGHGRAESISGSPGLASPLVSPMEVHGQDELGERQAAAATKANKGKGKAVEKN</sequence>
<feature type="compositionally biased region" description="Low complexity" evidence="1">
    <location>
        <begin position="105"/>
        <end position="114"/>
    </location>
</feature>
<organism evidence="2 3">
    <name type="scientific">Cephalotrichum gorgonifer</name>
    <dbReference type="NCBI Taxonomy" id="2041049"/>
    <lineage>
        <taxon>Eukaryota</taxon>
        <taxon>Fungi</taxon>
        <taxon>Dikarya</taxon>
        <taxon>Ascomycota</taxon>
        <taxon>Pezizomycotina</taxon>
        <taxon>Sordariomycetes</taxon>
        <taxon>Hypocreomycetidae</taxon>
        <taxon>Microascales</taxon>
        <taxon>Microascaceae</taxon>
        <taxon>Cephalotrichum</taxon>
    </lineage>
</organism>
<name>A0AAE8N171_9PEZI</name>
<protein>
    <submittedName>
        <fullName evidence="2">Uncharacterized protein</fullName>
    </submittedName>
</protein>
<accession>A0AAE8N171</accession>
<keyword evidence="3" id="KW-1185">Reference proteome</keyword>
<feature type="compositionally biased region" description="Polar residues" evidence="1">
    <location>
        <begin position="135"/>
        <end position="145"/>
    </location>
</feature>
<reference evidence="2" key="1">
    <citation type="submission" date="2018-03" db="EMBL/GenBank/DDBJ databases">
        <authorList>
            <person name="Guldener U."/>
        </authorList>
    </citation>
    <scope>NUCLEOTIDE SEQUENCE</scope>
</reference>
<feature type="compositionally biased region" description="Low complexity" evidence="1">
    <location>
        <begin position="217"/>
        <end position="240"/>
    </location>
</feature>
<evidence type="ECO:0000256" key="1">
    <source>
        <dbReference type="SAM" id="MobiDB-lite"/>
    </source>
</evidence>
<feature type="region of interest" description="Disordered" evidence="1">
    <location>
        <begin position="366"/>
        <end position="415"/>
    </location>
</feature>
<comment type="caution">
    <text evidence="2">The sequence shown here is derived from an EMBL/GenBank/DDBJ whole genome shotgun (WGS) entry which is preliminary data.</text>
</comment>
<feature type="compositionally biased region" description="Basic residues" evidence="1">
    <location>
        <begin position="51"/>
        <end position="60"/>
    </location>
</feature>
<evidence type="ECO:0000313" key="2">
    <source>
        <dbReference type="EMBL" id="SPO03543.1"/>
    </source>
</evidence>
<dbReference type="AlphaFoldDB" id="A0AAE8N171"/>
<feature type="region of interest" description="Disordered" evidence="1">
    <location>
        <begin position="1"/>
        <end position="164"/>
    </location>
</feature>
<gene>
    <name evidence="2" type="ORF">DNG_06226</name>
</gene>
<feature type="compositionally biased region" description="Polar residues" evidence="1">
    <location>
        <begin position="80"/>
        <end position="97"/>
    </location>
</feature>